<dbReference type="AlphaFoldDB" id="A0A8R2NUF6"/>
<sequence length="214" mass="24314">MVSVGITICYILPYGIFKFFRSISLTISYITLKIGAPIIVLRNPPKLCNGTRFCVKTLKNNIIEGIILTGCGKGEHVYIPRIPLKPSDTPFEFERLQFPLPVKLAFSITINKSQGQSLKTTGVYLDTARIKNKISVRKFKRNGNETKIFNLDIIDNSGEIRCAIFGDNVGKLYDIFQISLTLSSNNYCYYKPEIPEQKDLEKWYNTKGNDINEN</sequence>
<dbReference type="KEGG" id="api:103310175"/>
<keyword evidence="2" id="KW-1185">Reference proteome</keyword>
<dbReference type="Gene3D" id="2.40.50.140">
    <property type="entry name" value="Nucleic acid-binding proteins"/>
    <property type="match status" value="1"/>
</dbReference>
<evidence type="ECO:0008006" key="3">
    <source>
        <dbReference type="Google" id="ProtNLM"/>
    </source>
</evidence>
<reference evidence="1" key="2">
    <citation type="submission" date="2022-06" db="UniProtKB">
        <authorList>
            <consortium name="EnsemblMetazoa"/>
        </authorList>
    </citation>
    <scope>IDENTIFICATION</scope>
</reference>
<name>A0A8R2NUF6_ACYPI</name>
<dbReference type="SUPFAM" id="SSF50249">
    <property type="entry name" value="Nucleic acid-binding proteins"/>
    <property type="match status" value="1"/>
</dbReference>
<dbReference type="Proteomes" id="UP000007819">
    <property type="component" value="Chromosome A2"/>
</dbReference>
<dbReference type="GO" id="GO:0005657">
    <property type="term" value="C:replication fork"/>
    <property type="evidence" value="ECO:0007669"/>
    <property type="project" value="TreeGrafter"/>
</dbReference>
<dbReference type="RefSeq" id="XP_029345703.1">
    <property type="nucleotide sequence ID" value="XM_029489843.1"/>
</dbReference>
<dbReference type="InterPro" id="IPR012340">
    <property type="entry name" value="NA-bd_OB-fold"/>
</dbReference>
<dbReference type="PANTHER" id="PTHR23274:SF50">
    <property type="entry name" value="ATP-DEPENDENT DNA HELICASE"/>
    <property type="match status" value="1"/>
</dbReference>
<organism evidence="1 2">
    <name type="scientific">Acyrthosiphon pisum</name>
    <name type="common">Pea aphid</name>
    <dbReference type="NCBI Taxonomy" id="7029"/>
    <lineage>
        <taxon>Eukaryota</taxon>
        <taxon>Metazoa</taxon>
        <taxon>Ecdysozoa</taxon>
        <taxon>Arthropoda</taxon>
        <taxon>Hexapoda</taxon>
        <taxon>Insecta</taxon>
        <taxon>Pterygota</taxon>
        <taxon>Neoptera</taxon>
        <taxon>Paraneoptera</taxon>
        <taxon>Hemiptera</taxon>
        <taxon>Sternorrhyncha</taxon>
        <taxon>Aphidomorpha</taxon>
        <taxon>Aphidoidea</taxon>
        <taxon>Aphididae</taxon>
        <taxon>Macrosiphini</taxon>
        <taxon>Acyrthosiphon</taxon>
    </lineage>
</organism>
<protein>
    <recommendedName>
        <fullName evidence="3">ATP-dependent DNA helicase</fullName>
    </recommendedName>
</protein>
<dbReference type="EnsemblMetazoa" id="XM_029489843.1">
    <property type="protein sequence ID" value="XP_029345703.1"/>
    <property type="gene ID" value="LOC103310175"/>
</dbReference>
<reference evidence="2" key="1">
    <citation type="submission" date="2010-06" db="EMBL/GenBank/DDBJ databases">
        <authorList>
            <person name="Jiang H."/>
            <person name="Abraham K."/>
            <person name="Ali S."/>
            <person name="Alsbrooks S.L."/>
            <person name="Anim B.N."/>
            <person name="Anosike U.S."/>
            <person name="Attaway T."/>
            <person name="Bandaranaike D.P."/>
            <person name="Battles P.K."/>
            <person name="Bell S.N."/>
            <person name="Bell A.V."/>
            <person name="Beltran B."/>
            <person name="Bickham C."/>
            <person name="Bustamante Y."/>
            <person name="Caleb T."/>
            <person name="Canada A."/>
            <person name="Cardenas V."/>
            <person name="Carter K."/>
            <person name="Chacko J."/>
            <person name="Chandrabose M.N."/>
            <person name="Chavez D."/>
            <person name="Chavez A."/>
            <person name="Chen L."/>
            <person name="Chu H.-S."/>
            <person name="Claassen K.J."/>
            <person name="Cockrell R."/>
            <person name="Collins M."/>
            <person name="Cooper J.A."/>
            <person name="Cree A."/>
            <person name="Curry S.M."/>
            <person name="Da Y."/>
            <person name="Dao M.D."/>
            <person name="Das B."/>
            <person name="Davila M.-L."/>
            <person name="Davy-Carroll L."/>
            <person name="Denson S."/>
            <person name="Dinh H."/>
            <person name="Ebong V.E."/>
            <person name="Edwards J.R."/>
            <person name="Egan A."/>
            <person name="El-Daye J."/>
            <person name="Escobedo L."/>
            <person name="Fernandez S."/>
            <person name="Fernando P.R."/>
            <person name="Flagg N."/>
            <person name="Forbes L.D."/>
            <person name="Fowler R.G."/>
            <person name="Fu Q."/>
            <person name="Gabisi R.A."/>
            <person name="Ganer J."/>
            <person name="Garbino Pronczuk A."/>
            <person name="Garcia R.M."/>
            <person name="Garner T."/>
            <person name="Garrett T.E."/>
            <person name="Gonzalez D.A."/>
            <person name="Hamid H."/>
            <person name="Hawkins E.S."/>
            <person name="Hirani K."/>
            <person name="Hogues M.E."/>
            <person name="Hollins B."/>
            <person name="Hsiao C.-H."/>
            <person name="Jabil R."/>
            <person name="James M.L."/>
            <person name="Jhangiani S.N."/>
            <person name="Johnson B."/>
            <person name="Johnson Q."/>
            <person name="Joshi V."/>
            <person name="Kalu J.B."/>
            <person name="Kam C."/>
            <person name="Kashfia A."/>
            <person name="Keebler J."/>
            <person name="Kisamo H."/>
            <person name="Kovar C.L."/>
            <person name="Lago L.A."/>
            <person name="Lai C.-Y."/>
            <person name="Laidlaw J."/>
            <person name="Lara F."/>
            <person name="Le T.-K."/>
            <person name="Lee S.L."/>
            <person name="Legall F.H."/>
            <person name="Lemon S.J."/>
            <person name="Lewis L.R."/>
            <person name="Li B."/>
            <person name="Liu Y."/>
            <person name="Liu Y.-S."/>
            <person name="Lopez J."/>
            <person name="Lozado R.J."/>
            <person name="Lu J."/>
            <person name="Madu R.C."/>
            <person name="Maheshwari M."/>
            <person name="Maheshwari R."/>
            <person name="Malloy K."/>
            <person name="Martinez E."/>
            <person name="Mathew T."/>
            <person name="Mercado I.C."/>
            <person name="Mercado C."/>
            <person name="Meyer B."/>
            <person name="Montgomery K."/>
            <person name="Morgan M.B."/>
            <person name="Munidasa M."/>
            <person name="Nazareth L.V."/>
            <person name="Nelson J."/>
            <person name="Ng B.M."/>
            <person name="Nguyen N.B."/>
            <person name="Nguyen P.Q."/>
            <person name="Nguyen T."/>
            <person name="Obregon M."/>
            <person name="Okwuonu G.O."/>
            <person name="Onwere C.G."/>
            <person name="Orozco G."/>
            <person name="Parra A."/>
            <person name="Patel S."/>
            <person name="Patil S."/>
            <person name="Perez A."/>
            <person name="Perez Y."/>
            <person name="Pham C."/>
            <person name="Primus E.L."/>
            <person name="Pu L.-L."/>
            <person name="Puazo M."/>
            <person name="Qin X."/>
            <person name="Quiroz J.B."/>
            <person name="Reese J."/>
            <person name="Richards S."/>
            <person name="Rives C.M."/>
            <person name="Robberts R."/>
            <person name="Ruiz S.J."/>
            <person name="Ruiz M.J."/>
            <person name="Santibanez J."/>
            <person name="Schneider B.W."/>
            <person name="Sisson I."/>
            <person name="Smith M."/>
            <person name="Sodergren E."/>
            <person name="Song X.-Z."/>
            <person name="Song B.B."/>
            <person name="Summersgill H."/>
            <person name="Thelus R."/>
            <person name="Thornton R.D."/>
            <person name="Trejos Z.Y."/>
            <person name="Usmani K."/>
            <person name="Vattathil S."/>
            <person name="Villasana D."/>
            <person name="Walker D.L."/>
            <person name="Wang S."/>
            <person name="Wang K."/>
            <person name="White C.S."/>
            <person name="Williams A.C."/>
            <person name="Williamson J."/>
            <person name="Wilson K."/>
            <person name="Woghiren I.O."/>
            <person name="Woodworth J.R."/>
            <person name="Worley K.C."/>
            <person name="Wright R.A."/>
            <person name="Wu W."/>
            <person name="Young L."/>
            <person name="Zhang L."/>
            <person name="Zhang J."/>
            <person name="Zhu Y."/>
            <person name="Muzny D.M."/>
            <person name="Weinstock G."/>
            <person name="Gibbs R.A."/>
        </authorList>
    </citation>
    <scope>NUCLEOTIDE SEQUENCE [LARGE SCALE GENOMIC DNA]</scope>
    <source>
        <strain evidence="2">LSR1</strain>
    </source>
</reference>
<evidence type="ECO:0000313" key="2">
    <source>
        <dbReference type="Proteomes" id="UP000007819"/>
    </source>
</evidence>
<dbReference type="InterPro" id="IPR027417">
    <property type="entry name" value="P-loop_NTPase"/>
</dbReference>
<dbReference type="GeneID" id="103310175"/>
<dbReference type="OrthoDB" id="1751331at2759"/>
<proteinExistence type="predicted"/>
<dbReference type="GO" id="GO:0006260">
    <property type="term" value="P:DNA replication"/>
    <property type="evidence" value="ECO:0007669"/>
    <property type="project" value="TreeGrafter"/>
</dbReference>
<accession>A0A8R2NUF6</accession>
<evidence type="ECO:0000313" key="1">
    <source>
        <dbReference type="EnsemblMetazoa" id="XP_029345703.1"/>
    </source>
</evidence>
<dbReference type="PANTHER" id="PTHR23274">
    <property type="entry name" value="DNA HELICASE-RELATED"/>
    <property type="match status" value="1"/>
</dbReference>
<dbReference type="SUPFAM" id="SSF52540">
    <property type="entry name" value="P-loop containing nucleoside triphosphate hydrolases"/>
    <property type="match status" value="1"/>
</dbReference>